<dbReference type="InterPro" id="IPR016032">
    <property type="entry name" value="Sig_transdc_resp-reg_C-effctor"/>
</dbReference>
<dbReference type="Proteomes" id="UP001282336">
    <property type="component" value="Unassembled WGS sequence"/>
</dbReference>
<protein>
    <submittedName>
        <fullName evidence="3">LuxR C-terminal-related transcriptional regulator</fullName>
    </submittedName>
</protein>
<dbReference type="SUPFAM" id="SSF46894">
    <property type="entry name" value="C-terminal effector domain of the bipartite response regulators"/>
    <property type="match status" value="1"/>
</dbReference>
<dbReference type="GO" id="GO:0003677">
    <property type="term" value="F:DNA binding"/>
    <property type="evidence" value="ECO:0007669"/>
    <property type="project" value="UniProtKB-KW"/>
</dbReference>
<name>A0AAJ2VVV4_9ENTR</name>
<keyword evidence="5" id="KW-1185">Reference proteome</keyword>
<sequence length="213" mass="24300">MLQIVIEDKNTLYRKGMEILLEQIFLREEGEWVEFLPLTEDHVAVADVIVKNFEPGESYICNSVLRGRKSASLLIGIYEGDTNPHFGELPLCVNNIVFINRAESLSKTRALILRGWDNRAQTAPRNSRQTCQGCLHRTLSPQQVKVAAHFYRGYNPEKTASDLQLNVKTVCAHKRMIMTKFNLYSDCELLHFLDGLKNQKLTPNVFSEFLAGN</sequence>
<dbReference type="Proteomes" id="UP001275664">
    <property type="component" value="Unassembled WGS sequence"/>
</dbReference>
<dbReference type="Gene3D" id="1.10.10.10">
    <property type="entry name" value="Winged helix-like DNA-binding domain superfamily/Winged helix DNA-binding domain"/>
    <property type="match status" value="1"/>
</dbReference>
<dbReference type="EMBL" id="JAWXRD010000002">
    <property type="protein sequence ID" value="MDX6039056.1"/>
    <property type="molecule type" value="Genomic_DNA"/>
</dbReference>
<feature type="domain" description="HTH luxR-type" evidence="2">
    <location>
        <begin position="136"/>
        <end position="193"/>
    </location>
</feature>
<evidence type="ECO:0000313" key="4">
    <source>
        <dbReference type="EMBL" id="MDX6039056.1"/>
    </source>
</evidence>
<comment type="caution">
    <text evidence="3">The sequence shown here is derived from an EMBL/GenBank/DDBJ whole genome shotgun (WGS) entry which is preliminary data.</text>
</comment>
<accession>A0AAJ2VVV4</accession>
<dbReference type="AlphaFoldDB" id="A0AAJ2VVV4"/>
<dbReference type="InterPro" id="IPR000792">
    <property type="entry name" value="Tscrpt_reg_LuxR_C"/>
</dbReference>
<evidence type="ECO:0000313" key="6">
    <source>
        <dbReference type="Proteomes" id="UP001282336"/>
    </source>
</evidence>
<evidence type="ECO:0000256" key="1">
    <source>
        <dbReference type="ARBA" id="ARBA00023125"/>
    </source>
</evidence>
<dbReference type="GO" id="GO:0006355">
    <property type="term" value="P:regulation of DNA-templated transcription"/>
    <property type="evidence" value="ECO:0007669"/>
    <property type="project" value="InterPro"/>
</dbReference>
<dbReference type="SMART" id="SM00421">
    <property type="entry name" value="HTH_LUXR"/>
    <property type="match status" value="1"/>
</dbReference>
<evidence type="ECO:0000313" key="5">
    <source>
        <dbReference type="Proteomes" id="UP001275664"/>
    </source>
</evidence>
<dbReference type="EMBL" id="JAWXRC010000017">
    <property type="protein sequence ID" value="MDX6030278.1"/>
    <property type="molecule type" value="Genomic_DNA"/>
</dbReference>
<dbReference type="Pfam" id="PF00196">
    <property type="entry name" value="GerE"/>
    <property type="match status" value="1"/>
</dbReference>
<dbReference type="RefSeq" id="WP_319626891.1">
    <property type="nucleotide sequence ID" value="NZ_JAWXRB010000001.1"/>
</dbReference>
<gene>
    <name evidence="4" type="ORF">SIK69_02465</name>
    <name evidence="3" type="ORF">SIL20_01945</name>
</gene>
<dbReference type="InterPro" id="IPR036388">
    <property type="entry name" value="WH-like_DNA-bd_sf"/>
</dbReference>
<evidence type="ECO:0000313" key="3">
    <source>
        <dbReference type="EMBL" id="MDX6030278.1"/>
    </source>
</evidence>
<organism evidence="3 6">
    <name type="scientific">Scandinavium lactucae</name>
    <dbReference type="NCBI Taxonomy" id="3095028"/>
    <lineage>
        <taxon>Bacteria</taxon>
        <taxon>Pseudomonadati</taxon>
        <taxon>Pseudomonadota</taxon>
        <taxon>Gammaproteobacteria</taxon>
        <taxon>Enterobacterales</taxon>
        <taxon>Enterobacteriaceae</taxon>
        <taxon>Scandinavium</taxon>
    </lineage>
</organism>
<proteinExistence type="predicted"/>
<evidence type="ECO:0000259" key="2">
    <source>
        <dbReference type="SMART" id="SM00421"/>
    </source>
</evidence>
<reference evidence="3 5" key="1">
    <citation type="submission" date="2023-11" db="EMBL/GenBank/DDBJ databases">
        <title>Scandinavium wanjuensis sp. nov., isolated from lettuce South Korea.</title>
        <authorList>
            <person name="Park J."/>
            <person name="Park S."/>
            <person name="Oh K.K."/>
            <person name="Cho G.S."/>
            <person name="Franz C.M.A.P."/>
        </authorList>
    </citation>
    <scope>NUCLEOTIDE SEQUENCE</scope>
    <source>
        <strain evidence="3">V105_12</strain>
        <strain evidence="4 5">V105_6</strain>
    </source>
</reference>
<keyword evidence="1" id="KW-0238">DNA-binding</keyword>